<feature type="disulfide bond" evidence="6">
    <location>
        <begin position="492"/>
        <end position="512"/>
    </location>
</feature>
<dbReference type="FunFam" id="3.40.390.10:FF:000002">
    <property type="entry name" value="Disintegrin and metalloproteinase domain-containing protein 22"/>
    <property type="match status" value="1"/>
</dbReference>
<feature type="domain" description="Peptidase M12B" evidence="13">
    <location>
        <begin position="218"/>
        <end position="426"/>
    </location>
</feature>
<dbReference type="InterPro" id="IPR024079">
    <property type="entry name" value="MetalloPept_cat_dom_sf"/>
</dbReference>
<dbReference type="SUPFAM" id="SSF57552">
    <property type="entry name" value="Blood coagulation inhibitor (disintegrin)"/>
    <property type="match status" value="1"/>
</dbReference>
<keyword evidence="15" id="KW-1185">Reference proteome</keyword>
<evidence type="ECO:0000313" key="15">
    <source>
        <dbReference type="Proteomes" id="UP000285301"/>
    </source>
</evidence>
<dbReference type="InterPro" id="IPR018358">
    <property type="entry name" value="Disintegrin_CS"/>
</dbReference>
<evidence type="ECO:0000256" key="1">
    <source>
        <dbReference type="ARBA" id="ARBA00004479"/>
    </source>
</evidence>
<evidence type="ECO:0000256" key="3">
    <source>
        <dbReference type="ARBA" id="ARBA00022989"/>
    </source>
</evidence>
<dbReference type="Pfam" id="PF00200">
    <property type="entry name" value="Disintegrin"/>
    <property type="match status" value="1"/>
</dbReference>
<dbReference type="PROSITE" id="PS50026">
    <property type="entry name" value="EGF_3"/>
    <property type="match status" value="1"/>
</dbReference>
<dbReference type="InterPro" id="IPR001590">
    <property type="entry name" value="Peptidase_M12B"/>
</dbReference>
<sequence length="1328" mass="146290">SELDSVRDDFIDDIRPIAEAERLKRLHPENERLIASIPSRFFEVIYPVQVRYHQKLGISTRDATANKTNKHFHQTSLLIKAFNYKFRLELELNHYLLAPNLIQKHFLPEGAQQISTQEIEHCYYHGTIRDYPGAIGAFRTCNGVSGVIHVGNETFVIHPFYGGDLSKRHPHVIYRYFSETKTKHTCGNTRMHEWGFKQYRKRPTIIGKGKRDVRAVDKYIELALILDKTMFDSRDVKANASKLSVVTDAIQIINCVDMYFRLINTRVSVVYVETWAHNNLIDVGDDVRQTLLNFMEYASRKLYKVAMDATHLLIGKPFRGGEVGMAVPDSICTAKAVGVSQDSNIYEPHLVASTVTHMLGHNIGMGHDEDSKDDQNCNCPDWWGCVMAKNILGKNRIQPYHFSKCSVDDYNNALQIGHGICLFNKPNQLEDFRSCGNGVIENDEECDCGSFQECMEKDPCCDPITCKLRVEAECSTGPCCVNCKLKPEGHICRSAVDECDIHEVCDGKNGKCPADVFKKNGNVCKTGKGFCYHGECPTSDNQCAVIWGAGAKTSEMVCFEKFNTEGSLKGNCGVDQNGNHIKCAPENVMCGSLQCQFGKQQPFAKGLEEYSRTMVFTGGVEYECKVARGSIRVDIPDMGLLQDGTKCSENKICVNQTCVSIDLFIEPGDCPTNNVALTCSGHGVCSNINTCHCDYGWTGVDCSQRSLTATPIPTDDSVGPPKTGTTKTTVNGADMQDLMNNTTKMTDYEADKKKSLSAAYLVMILVSVVGGVFIFFALVATCYRRKSLLPHKTENNLQKHLNRKLASVLTPNKDESDTNAENVSRIITFGSMPSYREDKMQELKRQKDVRIKGDSQSDGDHLLDETSQFIELSPNNLSKVSHHVVAPEKGILKHPMSSGGGPSEPPPPIPSHKDKRRSDQSDGLESHSDNNRNSDTLTEVERTLKSLNGYHEEILEALQSASVHLSSDAMRQSPGTDAKKTFMETFSEYGGKNLPEEDARIGLLKTQQELNSGSEVEDSVPPPKSLRFRNLEDLLRHVEQPLNHPSGISPSGSEEIRSEPEVDRHLYSSTRHPQASSTHHQYRPFPSSSSQIEVEQGLQYLLGQRHLGIPPPPPPASSRSLLTTGPFSSTAFASFASQGQPVSPSTTTSTSTVMGGAEAEDEEEEDNGSALDTDNGENGDLYSSPQQLLRSASDEALPVSLTCLRSLTSKLSQTPSPLSTINTNDYLTLLSKSVVSSRNTISPSTTSTPSSSASVASITTATPKAAARTDSDTESQKVLHFAPSSTTSARASSVSAATALTTRDSSPPPGRKSAKQRKQRKKFPEYKV</sequence>
<keyword evidence="8" id="KW-0862">Zinc</keyword>
<feature type="compositionally biased region" description="Basic and acidic residues" evidence="9">
    <location>
        <begin position="916"/>
        <end position="932"/>
    </location>
</feature>
<evidence type="ECO:0000313" key="14">
    <source>
        <dbReference type="EMBL" id="RWS14500.1"/>
    </source>
</evidence>
<dbReference type="Gene3D" id="3.40.390.10">
    <property type="entry name" value="Collagenase (Catalytic Domain)"/>
    <property type="match status" value="1"/>
</dbReference>
<dbReference type="Pfam" id="PF01421">
    <property type="entry name" value="Reprolysin"/>
    <property type="match status" value="1"/>
</dbReference>
<evidence type="ECO:0000259" key="11">
    <source>
        <dbReference type="PROSITE" id="PS50026"/>
    </source>
</evidence>
<dbReference type="Proteomes" id="UP000285301">
    <property type="component" value="Unassembled WGS sequence"/>
</dbReference>
<feature type="compositionally biased region" description="Low complexity" evidence="9">
    <location>
        <begin position="1282"/>
        <end position="1302"/>
    </location>
</feature>
<feature type="compositionally biased region" description="Acidic residues" evidence="9">
    <location>
        <begin position="1158"/>
        <end position="1167"/>
    </location>
</feature>
<dbReference type="Gene3D" id="4.10.70.10">
    <property type="entry name" value="Disintegrin domain"/>
    <property type="match status" value="1"/>
</dbReference>
<dbReference type="InterPro" id="IPR000742">
    <property type="entry name" value="EGF"/>
</dbReference>
<evidence type="ECO:0000256" key="10">
    <source>
        <dbReference type="SAM" id="Phobius"/>
    </source>
</evidence>
<accession>A0A443RGU2</accession>
<protein>
    <submittedName>
        <fullName evidence="14">Disintegrin and metalloproteinase domain-containing protein 9-like protein</fullName>
    </submittedName>
</protein>
<keyword evidence="8" id="KW-0479">Metal-binding</keyword>
<name>A0A443RGU2_9ACAR</name>
<feature type="non-terminal residue" evidence="14">
    <location>
        <position position="1"/>
    </location>
</feature>
<feature type="binding site" evidence="8">
    <location>
        <position position="367"/>
    </location>
    <ligand>
        <name>Zn(2+)</name>
        <dbReference type="ChEBI" id="CHEBI:29105"/>
        <note>catalytic</note>
    </ligand>
</feature>
<dbReference type="InterPro" id="IPR036436">
    <property type="entry name" value="Disintegrin_dom_sf"/>
</dbReference>
<dbReference type="CDD" id="cd04269">
    <property type="entry name" value="ZnMc_adamalysin_II_like"/>
    <property type="match status" value="1"/>
</dbReference>
<dbReference type="PANTHER" id="PTHR11905">
    <property type="entry name" value="ADAM A DISINTEGRIN AND METALLOPROTEASE DOMAIN"/>
    <property type="match status" value="1"/>
</dbReference>
<feature type="region of interest" description="Disordered" evidence="9">
    <location>
        <begin position="1040"/>
        <end position="1092"/>
    </location>
</feature>
<evidence type="ECO:0000259" key="13">
    <source>
        <dbReference type="PROSITE" id="PS50215"/>
    </source>
</evidence>
<feature type="compositionally biased region" description="Basic and acidic residues" evidence="9">
    <location>
        <begin position="1267"/>
        <end position="1277"/>
    </location>
</feature>
<feature type="domain" description="Disintegrin" evidence="12">
    <location>
        <begin position="432"/>
        <end position="520"/>
    </location>
</feature>
<feature type="region of interest" description="Disordered" evidence="9">
    <location>
        <begin position="839"/>
        <end position="860"/>
    </location>
</feature>
<dbReference type="SUPFAM" id="SSF55486">
    <property type="entry name" value="Metalloproteases ('zincins'), catalytic domain"/>
    <property type="match status" value="1"/>
</dbReference>
<keyword evidence="7" id="KW-0245">EGF-like domain</keyword>
<evidence type="ECO:0000256" key="5">
    <source>
        <dbReference type="ARBA" id="ARBA00023157"/>
    </source>
</evidence>
<feature type="region of interest" description="Disordered" evidence="9">
    <location>
        <begin position="891"/>
        <end position="938"/>
    </location>
</feature>
<dbReference type="GO" id="GO:0006508">
    <property type="term" value="P:proteolysis"/>
    <property type="evidence" value="ECO:0007669"/>
    <property type="project" value="InterPro"/>
</dbReference>
<feature type="compositionally biased region" description="Low complexity" evidence="9">
    <location>
        <begin position="1127"/>
        <end position="1157"/>
    </location>
</feature>
<dbReference type="OrthoDB" id="5951731at2759"/>
<dbReference type="Pfam" id="PF01562">
    <property type="entry name" value="Pep_M12B_propep"/>
    <property type="match status" value="1"/>
</dbReference>
<proteinExistence type="predicted"/>
<evidence type="ECO:0000256" key="6">
    <source>
        <dbReference type="PROSITE-ProRule" id="PRU00068"/>
    </source>
</evidence>
<keyword evidence="5 7" id="KW-1015">Disulfide bond</keyword>
<gene>
    <name evidence="14" type="ORF">B4U79_01255</name>
</gene>
<comment type="caution">
    <text evidence="14">The sequence shown here is derived from an EMBL/GenBank/DDBJ whole genome shotgun (WGS) entry which is preliminary data.</text>
</comment>
<dbReference type="Gene3D" id="2.10.25.10">
    <property type="entry name" value="Laminin"/>
    <property type="match status" value="1"/>
</dbReference>
<keyword evidence="4 10" id="KW-0472">Membrane</keyword>
<evidence type="ECO:0000256" key="7">
    <source>
        <dbReference type="PROSITE-ProRule" id="PRU00076"/>
    </source>
</evidence>
<dbReference type="FunFam" id="4.10.70.10:FF:000001">
    <property type="entry name" value="Disintegrin and metalloproteinase domain-containing protein 22"/>
    <property type="match status" value="1"/>
</dbReference>
<evidence type="ECO:0000256" key="8">
    <source>
        <dbReference type="PROSITE-ProRule" id="PRU00276"/>
    </source>
</evidence>
<feature type="disulfide bond" evidence="7">
    <location>
        <begin position="693"/>
        <end position="702"/>
    </location>
</feature>
<reference evidence="14 15" key="1">
    <citation type="journal article" date="2018" name="Gigascience">
        <title>Genomes of trombidid mites reveal novel predicted allergens and laterally-transferred genes associated with secondary metabolism.</title>
        <authorList>
            <person name="Dong X."/>
            <person name="Chaisiri K."/>
            <person name="Xia D."/>
            <person name="Armstrong S.D."/>
            <person name="Fang Y."/>
            <person name="Donnelly M.J."/>
            <person name="Kadowaki T."/>
            <person name="McGarry J.W."/>
            <person name="Darby A.C."/>
            <person name="Makepeace B.L."/>
        </authorList>
    </citation>
    <scope>NUCLEOTIDE SEQUENCE [LARGE SCALE GENOMIC DNA]</scope>
    <source>
        <strain evidence="14">UoL-WK</strain>
    </source>
</reference>
<feature type="domain" description="EGF-like" evidence="11">
    <location>
        <begin position="666"/>
        <end position="703"/>
    </location>
</feature>
<dbReference type="PROSITE" id="PS50215">
    <property type="entry name" value="ADAM_MEPRO"/>
    <property type="match status" value="1"/>
</dbReference>
<comment type="subcellular location">
    <subcellularLocation>
        <location evidence="1">Membrane</location>
        <topology evidence="1">Single-pass type I membrane protein</topology>
    </subcellularLocation>
</comment>
<evidence type="ECO:0000256" key="4">
    <source>
        <dbReference type="ARBA" id="ARBA00023136"/>
    </source>
</evidence>
<feature type="compositionally biased region" description="Basic residues" evidence="9">
    <location>
        <begin position="1312"/>
        <end position="1321"/>
    </location>
</feature>
<evidence type="ECO:0000256" key="2">
    <source>
        <dbReference type="ARBA" id="ARBA00022692"/>
    </source>
</evidence>
<keyword evidence="3 10" id="KW-1133">Transmembrane helix</keyword>
<dbReference type="GO" id="GO:0007229">
    <property type="term" value="P:integrin-mediated signaling pathway"/>
    <property type="evidence" value="ECO:0007669"/>
    <property type="project" value="UniProtKB-KW"/>
</dbReference>
<organism evidence="14 15">
    <name type="scientific">Dinothrombium tinctorium</name>
    <dbReference type="NCBI Taxonomy" id="1965070"/>
    <lineage>
        <taxon>Eukaryota</taxon>
        <taxon>Metazoa</taxon>
        <taxon>Ecdysozoa</taxon>
        <taxon>Arthropoda</taxon>
        <taxon>Chelicerata</taxon>
        <taxon>Arachnida</taxon>
        <taxon>Acari</taxon>
        <taxon>Acariformes</taxon>
        <taxon>Trombidiformes</taxon>
        <taxon>Prostigmata</taxon>
        <taxon>Anystina</taxon>
        <taxon>Parasitengona</taxon>
        <taxon>Trombidioidea</taxon>
        <taxon>Trombidiidae</taxon>
        <taxon>Dinothrombium</taxon>
    </lineage>
</organism>
<dbReference type="SMART" id="SM00050">
    <property type="entry name" value="DISIN"/>
    <property type="match status" value="1"/>
</dbReference>
<dbReference type="InterPro" id="IPR006586">
    <property type="entry name" value="ADAM_Cys-rich"/>
</dbReference>
<dbReference type="PROSITE" id="PS50214">
    <property type="entry name" value="DISINTEGRIN_2"/>
    <property type="match status" value="1"/>
</dbReference>
<evidence type="ECO:0000259" key="12">
    <source>
        <dbReference type="PROSITE" id="PS50214"/>
    </source>
</evidence>
<comment type="caution">
    <text evidence="7">Lacks conserved residue(s) required for the propagation of feature annotation.</text>
</comment>
<feature type="non-terminal residue" evidence="14">
    <location>
        <position position="1328"/>
    </location>
</feature>
<dbReference type="Pfam" id="PF07974">
    <property type="entry name" value="EGF_2"/>
    <property type="match status" value="1"/>
</dbReference>
<feature type="binding site" evidence="8">
    <location>
        <position position="361"/>
    </location>
    <ligand>
        <name>Zn(2+)</name>
        <dbReference type="ChEBI" id="CHEBI:29105"/>
        <note>catalytic</note>
    </ligand>
</feature>
<dbReference type="Pfam" id="PF08516">
    <property type="entry name" value="ADAM_CR"/>
    <property type="match status" value="1"/>
</dbReference>
<dbReference type="InterPro" id="IPR034027">
    <property type="entry name" value="Reprolysin_adamalysin"/>
</dbReference>
<dbReference type="PROSITE" id="PS00427">
    <property type="entry name" value="DISINTEGRIN_1"/>
    <property type="match status" value="1"/>
</dbReference>
<feature type="compositionally biased region" description="Polar residues" evidence="9">
    <location>
        <begin position="1117"/>
        <end position="1126"/>
    </location>
</feature>
<feature type="region of interest" description="Disordered" evidence="9">
    <location>
        <begin position="1263"/>
        <end position="1328"/>
    </location>
</feature>
<dbReference type="InterPro" id="IPR001762">
    <property type="entry name" value="Disintegrin_dom"/>
</dbReference>
<dbReference type="EMBL" id="NCKU01000704">
    <property type="protein sequence ID" value="RWS14500.1"/>
    <property type="molecule type" value="Genomic_DNA"/>
</dbReference>
<keyword evidence="14" id="KW-0401">Integrin</keyword>
<keyword evidence="2 10" id="KW-0812">Transmembrane</keyword>
<feature type="compositionally biased region" description="Basic and acidic residues" evidence="9">
    <location>
        <begin position="1054"/>
        <end position="1066"/>
    </location>
</feature>
<dbReference type="PANTHER" id="PTHR11905:SF237">
    <property type="entry name" value="MIND-MELD, ISOFORM J"/>
    <property type="match status" value="1"/>
</dbReference>
<dbReference type="PROSITE" id="PS01186">
    <property type="entry name" value="EGF_2"/>
    <property type="match status" value="1"/>
</dbReference>
<dbReference type="GO" id="GO:0005886">
    <property type="term" value="C:plasma membrane"/>
    <property type="evidence" value="ECO:0007669"/>
    <property type="project" value="UniProtKB-ARBA"/>
</dbReference>
<dbReference type="InterPro" id="IPR013111">
    <property type="entry name" value="EGF_extracell"/>
</dbReference>
<feature type="compositionally biased region" description="Polar residues" evidence="9">
    <location>
        <begin position="1067"/>
        <end position="1079"/>
    </location>
</feature>
<dbReference type="InterPro" id="IPR002870">
    <property type="entry name" value="Peptidase_M12B_N"/>
</dbReference>
<feature type="region of interest" description="Disordered" evidence="9">
    <location>
        <begin position="1104"/>
        <end position="1184"/>
    </location>
</feature>
<dbReference type="GO" id="GO:0046872">
    <property type="term" value="F:metal ion binding"/>
    <property type="evidence" value="ECO:0007669"/>
    <property type="project" value="UniProtKB-KW"/>
</dbReference>
<dbReference type="PROSITE" id="PS00022">
    <property type="entry name" value="EGF_1"/>
    <property type="match status" value="1"/>
</dbReference>
<dbReference type="GO" id="GO:0004222">
    <property type="term" value="F:metalloendopeptidase activity"/>
    <property type="evidence" value="ECO:0007669"/>
    <property type="project" value="InterPro"/>
</dbReference>
<feature type="transmembrane region" description="Helical" evidence="10">
    <location>
        <begin position="758"/>
        <end position="783"/>
    </location>
</feature>
<dbReference type="STRING" id="1965070.A0A443RGU2"/>
<feature type="binding site" evidence="8">
    <location>
        <position position="357"/>
    </location>
    <ligand>
        <name>Zn(2+)</name>
        <dbReference type="ChEBI" id="CHEBI:29105"/>
        <note>catalytic</note>
    </ligand>
</feature>
<evidence type="ECO:0000256" key="9">
    <source>
        <dbReference type="SAM" id="MobiDB-lite"/>
    </source>
</evidence>
<dbReference type="SMART" id="SM00608">
    <property type="entry name" value="ACR"/>
    <property type="match status" value="1"/>
</dbReference>